<reference evidence="1 2" key="1">
    <citation type="journal article" date="2018" name="Science">
        <title>The opium poppy genome and morphinan production.</title>
        <authorList>
            <person name="Guo L."/>
            <person name="Winzer T."/>
            <person name="Yang X."/>
            <person name="Li Y."/>
            <person name="Ning Z."/>
            <person name="He Z."/>
            <person name="Teodor R."/>
            <person name="Lu Y."/>
            <person name="Bowser T.A."/>
            <person name="Graham I.A."/>
            <person name="Ye K."/>
        </authorList>
    </citation>
    <scope>NUCLEOTIDE SEQUENCE [LARGE SCALE GENOMIC DNA]</scope>
    <source>
        <strain evidence="2">cv. HN1</strain>
        <tissue evidence="1">Leaves</tissue>
    </source>
</reference>
<dbReference type="EMBL" id="CM010723">
    <property type="protein sequence ID" value="RZC77028.1"/>
    <property type="molecule type" value="Genomic_DNA"/>
</dbReference>
<dbReference type="AlphaFoldDB" id="A0A4Y7KXX0"/>
<name>A0A4Y7KXX0_PAPSO</name>
<proteinExistence type="predicted"/>
<evidence type="ECO:0000313" key="1">
    <source>
        <dbReference type="EMBL" id="RZC77028.1"/>
    </source>
</evidence>
<organism evidence="1 2">
    <name type="scientific">Papaver somniferum</name>
    <name type="common">Opium poppy</name>
    <dbReference type="NCBI Taxonomy" id="3469"/>
    <lineage>
        <taxon>Eukaryota</taxon>
        <taxon>Viridiplantae</taxon>
        <taxon>Streptophyta</taxon>
        <taxon>Embryophyta</taxon>
        <taxon>Tracheophyta</taxon>
        <taxon>Spermatophyta</taxon>
        <taxon>Magnoliopsida</taxon>
        <taxon>Ranunculales</taxon>
        <taxon>Papaveraceae</taxon>
        <taxon>Papaveroideae</taxon>
        <taxon>Papaver</taxon>
    </lineage>
</organism>
<accession>A0A4Y7KXX0</accession>
<evidence type="ECO:0000313" key="2">
    <source>
        <dbReference type="Proteomes" id="UP000316621"/>
    </source>
</evidence>
<gene>
    <name evidence="1" type="ORF">C5167_001199</name>
</gene>
<dbReference type="Proteomes" id="UP000316621">
    <property type="component" value="Chromosome 9"/>
</dbReference>
<keyword evidence="2" id="KW-1185">Reference proteome</keyword>
<dbReference type="Gramene" id="RZC77028">
    <property type="protein sequence ID" value="RZC77028"/>
    <property type="gene ID" value="C5167_001199"/>
</dbReference>
<sequence>METSRIHNWELCLEDAAAVDCLNYVRVTDICEVEMDSIGLEFVVVIVSHSMIPSTADGIGVRWGFTLLVYMMLKDEEQVQGDMRVWWLDALCSRQ</sequence>
<protein>
    <submittedName>
        <fullName evidence="1">Uncharacterized protein</fullName>
    </submittedName>
</protein>